<sequence length="132" mass="14851">MNVTSTPETVYEPVVFKRSSGTLKLSHNQLSFHTEEKVCVLPWSKVVQRQVTSTASKKANMEPKFKLILNSGNEAIFQMEDRVSLEVVRDDLGERLECWRTRKQHPASPEVSETVNMASSASWSSGKALRIA</sequence>
<name>A0A9N8E2V5_9STRA</name>
<comment type="caution">
    <text evidence="1">The sequence shown here is derived from an EMBL/GenBank/DDBJ whole genome shotgun (WGS) entry which is preliminary data.</text>
</comment>
<evidence type="ECO:0000313" key="1">
    <source>
        <dbReference type="EMBL" id="CAB9511739.1"/>
    </source>
</evidence>
<organism evidence="1 2">
    <name type="scientific">Seminavis robusta</name>
    <dbReference type="NCBI Taxonomy" id="568900"/>
    <lineage>
        <taxon>Eukaryota</taxon>
        <taxon>Sar</taxon>
        <taxon>Stramenopiles</taxon>
        <taxon>Ochrophyta</taxon>
        <taxon>Bacillariophyta</taxon>
        <taxon>Bacillariophyceae</taxon>
        <taxon>Bacillariophycidae</taxon>
        <taxon>Naviculales</taxon>
        <taxon>Naviculaceae</taxon>
        <taxon>Seminavis</taxon>
    </lineage>
</organism>
<dbReference type="AlphaFoldDB" id="A0A9N8E2V5"/>
<dbReference type="EMBL" id="CAICTM010000499">
    <property type="protein sequence ID" value="CAB9511739.1"/>
    <property type="molecule type" value="Genomic_DNA"/>
</dbReference>
<accession>A0A9N8E2V5</accession>
<gene>
    <name evidence="1" type="ORF">SEMRO_500_G155330.1</name>
</gene>
<dbReference type="Proteomes" id="UP001153069">
    <property type="component" value="Unassembled WGS sequence"/>
</dbReference>
<evidence type="ECO:0000313" key="2">
    <source>
        <dbReference type="Proteomes" id="UP001153069"/>
    </source>
</evidence>
<reference evidence="1" key="1">
    <citation type="submission" date="2020-06" db="EMBL/GenBank/DDBJ databases">
        <authorList>
            <consortium name="Plant Systems Biology data submission"/>
        </authorList>
    </citation>
    <scope>NUCLEOTIDE SEQUENCE</scope>
    <source>
        <strain evidence="1">D6</strain>
    </source>
</reference>
<keyword evidence="2" id="KW-1185">Reference proteome</keyword>
<proteinExistence type="predicted"/>
<protein>
    <submittedName>
        <fullName evidence="1">Transcription factor</fullName>
    </submittedName>
</protein>